<dbReference type="Proteomes" id="UP001295469">
    <property type="component" value="Chromosome A05"/>
</dbReference>
<protein>
    <submittedName>
        <fullName evidence="1">(rape) hypothetical protein</fullName>
    </submittedName>
</protein>
<organism evidence="1">
    <name type="scientific">Brassica napus</name>
    <name type="common">Rape</name>
    <dbReference type="NCBI Taxonomy" id="3708"/>
    <lineage>
        <taxon>Eukaryota</taxon>
        <taxon>Viridiplantae</taxon>
        <taxon>Streptophyta</taxon>
        <taxon>Embryophyta</taxon>
        <taxon>Tracheophyta</taxon>
        <taxon>Spermatophyta</taxon>
        <taxon>Magnoliopsida</taxon>
        <taxon>eudicotyledons</taxon>
        <taxon>Gunneridae</taxon>
        <taxon>Pentapetalae</taxon>
        <taxon>rosids</taxon>
        <taxon>malvids</taxon>
        <taxon>Brassicales</taxon>
        <taxon>Brassicaceae</taxon>
        <taxon>Brassiceae</taxon>
        <taxon>Brassica</taxon>
    </lineage>
</organism>
<dbReference type="EMBL" id="HG994359">
    <property type="protein sequence ID" value="CAF2097454.1"/>
    <property type="molecule type" value="Genomic_DNA"/>
</dbReference>
<accession>A0A816TFZ5</accession>
<dbReference type="Gene3D" id="3.40.30.10">
    <property type="entry name" value="Glutaredoxin"/>
    <property type="match status" value="1"/>
</dbReference>
<proteinExistence type="predicted"/>
<name>A0A816TFZ5_BRANA</name>
<evidence type="ECO:0000313" key="1">
    <source>
        <dbReference type="EMBL" id="CAF2097454.1"/>
    </source>
</evidence>
<sequence>MEKTRVLVVTVIVGMCSESDALIKTPLDDWDSLVLESKVTVMFMFTATWCGSCGEMSLILD</sequence>
<reference evidence="1" key="1">
    <citation type="submission" date="2021-01" db="EMBL/GenBank/DDBJ databases">
        <authorList>
            <consortium name="Genoscope - CEA"/>
            <person name="William W."/>
        </authorList>
    </citation>
    <scope>NUCLEOTIDE SEQUENCE</scope>
</reference>
<dbReference type="AlphaFoldDB" id="A0A816TFZ5"/>
<dbReference type="InterPro" id="IPR036249">
    <property type="entry name" value="Thioredoxin-like_sf"/>
</dbReference>
<dbReference type="SUPFAM" id="SSF52833">
    <property type="entry name" value="Thioredoxin-like"/>
    <property type="match status" value="1"/>
</dbReference>
<gene>
    <name evidence="1" type="ORF">DARMORV10_A05P18740.1</name>
</gene>